<dbReference type="PANTHER" id="PTHR35292">
    <property type="entry name" value="EXPRESSED PROTEIN"/>
    <property type="match status" value="1"/>
</dbReference>
<dbReference type="EMBL" id="JACXVP010000007">
    <property type="protein sequence ID" value="KAG5597699.1"/>
    <property type="molecule type" value="Genomic_DNA"/>
</dbReference>
<keyword evidence="1" id="KW-1133">Transmembrane helix</keyword>
<evidence type="ECO:0000256" key="1">
    <source>
        <dbReference type="SAM" id="Phobius"/>
    </source>
</evidence>
<evidence type="ECO:0000313" key="3">
    <source>
        <dbReference type="Proteomes" id="UP000824120"/>
    </source>
</evidence>
<sequence>MAAWTAAARQAANLSRFSASKSVSSTKQGALLIQRRGLAGGGDHHGPPKVKFWQDPMSPSKWKEEHFVIVSLTGWGLAFYGAYKFFTKGKKEKKEEVNRTLPYEEKRKLVTDPTNIWRAELPLNKEVRRAMWSSIFAMKNVK</sequence>
<evidence type="ECO:0000313" key="2">
    <source>
        <dbReference type="EMBL" id="KAG5597699.1"/>
    </source>
</evidence>
<accession>A0A9J5YAE6</accession>
<dbReference type="PANTHER" id="PTHR35292:SF13">
    <property type="entry name" value="OS03G0581800 PROTEIN"/>
    <property type="match status" value="1"/>
</dbReference>
<reference evidence="2 3" key="1">
    <citation type="submission" date="2020-09" db="EMBL/GenBank/DDBJ databases">
        <title>De no assembly of potato wild relative species, Solanum commersonii.</title>
        <authorList>
            <person name="Cho K."/>
        </authorList>
    </citation>
    <scope>NUCLEOTIDE SEQUENCE [LARGE SCALE GENOMIC DNA]</scope>
    <source>
        <strain evidence="2">LZ3.2</strain>
        <tissue evidence="2">Leaf</tissue>
    </source>
</reference>
<dbReference type="Proteomes" id="UP000824120">
    <property type="component" value="Chromosome 7"/>
</dbReference>
<protein>
    <submittedName>
        <fullName evidence="2">Uncharacterized protein</fullName>
    </submittedName>
</protein>
<gene>
    <name evidence="2" type="ORF">H5410_038931</name>
</gene>
<keyword evidence="3" id="KW-1185">Reference proteome</keyword>
<dbReference type="OrthoDB" id="537257at2759"/>
<proteinExistence type="predicted"/>
<name>A0A9J5YAE6_SOLCO</name>
<keyword evidence="1" id="KW-0812">Transmembrane</keyword>
<dbReference type="AlphaFoldDB" id="A0A9J5YAE6"/>
<comment type="caution">
    <text evidence="2">The sequence shown here is derived from an EMBL/GenBank/DDBJ whole genome shotgun (WGS) entry which is preliminary data.</text>
</comment>
<organism evidence="2 3">
    <name type="scientific">Solanum commersonii</name>
    <name type="common">Commerson's wild potato</name>
    <name type="synonym">Commerson's nightshade</name>
    <dbReference type="NCBI Taxonomy" id="4109"/>
    <lineage>
        <taxon>Eukaryota</taxon>
        <taxon>Viridiplantae</taxon>
        <taxon>Streptophyta</taxon>
        <taxon>Embryophyta</taxon>
        <taxon>Tracheophyta</taxon>
        <taxon>Spermatophyta</taxon>
        <taxon>Magnoliopsida</taxon>
        <taxon>eudicotyledons</taxon>
        <taxon>Gunneridae</taxon>
        <taxon>Pentapetalae</taxon>
        <taxon>asterids</taxon>
        <taxon>lamiids</taxon>
        <taxon>Solanales</taxon>
        <taxon>Solanaceae</taxon>
        <taxon>Solanoideae</taxon>
        <taxon>Solaneae</taxon>
        <taxon>Solanum</taxon>
    </lineage>
</organism>
<feature type="transmembrane region" description="Helical" evidence="1">
    <location>
        <begin position="66"/>
        <end position="86"/>
    </location>
</feature>
<keyword evidence="1" id="KW-0472">Membrane</keyword>